<gene>
    <name evidence="11" type="ORF">COLO4_28765</name>
</gene>
<protein>
    <submittedName>
        <fullName evidence="11">Cytochrome P450</fullName>
    </submittedName>
</protein>
<dbReference type="GO" id="GO:0020037">
    <property type="term" value="F:heme binding"/>
    <property type="evidence" value="ECO:0007669"/>
    <property type="project" value="InterPro"/>
</dbReference>
<keyword evidence="5" id="KW-0479">Metal-binding</keyword>
<keyword evidence="4" id="KW-0349">Heme</keyword>
<keyword evidence="8" id="KW-0503">Monooxygenase</keyword>
<sequence length="286" mass="32810">MFDLKDYIIVFLIWLITIIFLRAILRTRRGKPHLPPHPPALPIVGHMRLLPPILHQSLAKLSNRYGPLPKLANLDFITYGTADMAMAPYGPLWKFMRILCMSQLLGNRALDRLHPLRREEMKRLVKILQEKSEVGEAVDIGVELKMKNAEMKFTIDNIKALVSNILIGGIDSFPLMIGWGLAELINHPEVMKKAQKEIDSVVGRNTILEESDIENLPNLKAIDPKQWENPLESKPERFLSKEWRQGKQQFLDLRGHNFSLCCHLGVEEEAALELHWHLQLSQQCLG</sequence>
<dbReference type="STRING" id="93759.A0A1R3HIG8"/>
<name>A0A1R3HIG8_9ROSI</name>
<evidence type="ECO:0000256" key="1">
    <source>
        <dbReference type="ARBA" id="ARBA00001971"/>
    </source>
</evidence>
<keyword evidence="10" id="KW-0812">Transmembrane</keyword>
<dbReference type="AlphaFoldDB" id="A0A1R3HIG8"/>
<dbReference type="SUPFAM" id="SSF48264">
    <property type="entry name" value="Cytochrome P450"/>
    <property type="match status" value="1"/>
</dbReference>
<dbReference type="PANTHER" id="PTHR47943">
    <property type="entry name" value="CYTOCHROME P450 93A3-LIKE"/>
    <property type="match status" value="1"/>
</dbReference>
<proteinExistence type="inferred from homology"/>
<reference evidence="12" key="1">
    <citation type="submission" date="2013-09" db="EMBL/GenBank/DDBJ databases">
        <title>Corchorus olitorius genome sequencing.</title>
        <authorList>
            <person name="Alam M."/>
            <person name="Haque M.S."/>
            <person name="Islam M.S."/>
            <person name="Emdad E.M."/>
            <person name="Islam M.M."/>
            <person name="Ahmed B."/>
            <person name="Halim A."/>
            <person name="Hossen Q.M.M."/>
            <person name="Hossain M.Z."/>
            <person name="Ahmed R."/>
            <person name="Khan M.M."/>
            <person name="Islam R."/>
            <person name="Rashid M.M."/>
            <person name="Khan S.A."/>
            <person name="Rahman M.S."/>
            <person name="Alam M."/>
            <person name="Yahiya A.S."/>
            <person name="Khan M.S."/>
            <person name="Azam M.S."/>
            <person name="Haque T."/>
            <person name="Lashkar M.Z.H."/>
            <person name="Akhand A.I."/>
            <person name="Morshed G."/>
            <person name="Roy S."/>
            <person name="Uddin K.S."/>
            <person name="Rabeya T."/>
            <person name="Hossain A.S."/>
            <person name="Chowdhury A."/>
            <person name="Snigdha A.R."/>
            <person name="Mortoza M.S."/>
            <person name="Matin S.A."/>
            <person name="Hoque S.M.E."/>
            <person name="Islam M.K."/>
            <person name="Roy D.K."/>
            <person name="Haider R."/>
            <person name="Moosa M.M."/>
            <person name="Elias S.M."/>
            <person name="Hasan A.M."/>
            <person name="Jahan S."/>
            <person name="Shafiuddin M."/>
            <person name="Mahmood N."/>
            <person name="Shommy N.S."/>
        </authorList>
    </citation>
    <scope>NUCLEOTIDE SEQUENCE [LARGE SCALE GENOMIC DNA]</scope>
    <source>
        <strain evidence="12">cv. O-4</strain>
    </source>
</reference>
<dbReference type="PANTHER" id="PTHR47943:SF8">
    <property type="entry name" value="CYTOCHROME P450"/>
    <property type="match status" value="1"/>
</dbReference>
<dbReference type="OrthoDB" id="1103324at2759"/>
<evidence type="ECO:0000256" key="3">
    <source>
        <dbReference type="ARBA" id="ARBA00010617"/>
    </source>
</evidence>
<keyword evidence="9 10" id="KW-0472">Membrane</keyword>
<dbReference type="GO" id="GO:0004497">
    <property type="term" value="F:monooxygenase activity"/>
    <property type="evidence" value="ECO:0007669"/>
    <property type="project" value="UniProtKB-KW"/>
</dbReference>
<dbReference type="Pfam" id="PF00067">
    <property type="entry name" value="p450"/>
    <property type="match status" value="1"/>
</dbReference>
<dbReference type="EMBL" id="AWUE01020042">
    <property type="protein sequence ID" value="OMO70095.1"/>
    <property type="molecule type" value="Genomic_DNA"/>
</dbReference>
<dbReference type="Gene3D" id="1.10.630.10">
    <property type="entry name" value="Cytochrome P450"/>
    <property type="match status" value="2"/>
</dbReference>
<comment type="cofactor">
    <cofactor evidence="1">
        <name>heme</name>
        <dbReference type="ChEBI" id="CHEBI:30413"/>
    </cofactor>
</comment>
<keyword evidence="6" id="KW-0560">Oxidoreductase</keyword>
<feature type="transmembrane region" description="Helical" evidence="10">
    <location>
        <begin position="6"/>
        <end position="25"/>
    </location>
</feature>
<dbReference type="PRINTS" id="PR00463">
    <property type="entry name" value="EP450I"/>
</dbReference>
<evidence type="ECO:0000256" key="2">
    <source>
        <dbReference type="ARBA" id="ARBA00004370"/>
    </source>
</evidence>
<keyword evidence="10" id="KW-1133">Transmembrane helix</keyword>
<evidence type="ECO:0000256" key="10">
    <source>
        <dbReference type="SAM" id="Phobius"/>
    </source>
</evidence>
<comment type="similarity">
    <text evidence="3">Belongs to the cytochrome P450 family.</text>
</comment>
<keyword evidence="12" id="KW-1185">Reference proteome</keyword>
<evidence type="ECO:0000256" key="6">
    <source>
        <dbReference type="ARBA" id="ARBA00023002"/>
    </source>
</evidence>
<evidence type="ECO:0000313" key="11">
    <source>
        <dbReference type="EMBL" id="OMO70095.1"/>
    </source>
</evidence>
<accession>A0A1R3HIG8</accession>
<evidence type="ECO:0000256" key="9">
    <source>
        <dbReference type="ARBA" id="ARBA00023136"/>
    </source>
</evidence>
<dbReference type="InterPro" id="IPR036396">
    <property type="entry name" value="Cyt_P450_sf"/>
</dbReference>
<evidence type="ECO:0000256" key="8">
    <source>
        <dbReference type="ARBA" id="ARBA00023033"/>
    </source>
</evidence>
<evidence type="ECO:0000313" key="12">
    <source>
        <dbReference type="Proteomes" id="UP000187203"/>
    </source>
</evidence>
<comment type="subcellular location">
    <subcellularLocation>
        <location evidence="2">Membrane</location>
    </subcellularLocation>
</comment>
<evidence type="ECO:0000256" key="7">
    <source>
        <dbReference type="ARBA" id="ARBA00023004"/>
    </source>
</evidence>
<keyword evidence="7" id="KW-0408">Iron</keyword>
<dbReference type="GO" id="GO:0005506">
    <property type="term" value="F:iron ion binding"/>
    <property type="evidence" value="ECO:0007669"/>
    <property type="project" value="InterPro"/>
</dbReference>
<dbReference type="InterPro" id="IPR002401">
    <property type="entry name" value="Cyt_P450_E_grp-I"/>
</dbReference>
<organism evidence="11 12">
    <name type="scientific">Corchorus olitorius</name>
    <dbReference type="NCBI Taxonomy" id="93759"/>
    <lineage>
        <taxon>Eukaryota</taxon>
        <taxon>Viridiplantae</taxon>
        <taxon>Streptophyta</taxon>
        <taxon>Embryophyta</taxon>
        <taxon>Tracheophyta</taxon>
        <taxon>Spermatophyta</taxon>
        <taxon>Magnoliopsida</taxon>
        <taxon>eudicotyledons</taxon>
        <taxon>Gunneridae</taxon>
        <taxon>Pentapetalae</taxon>
        <taxon>rosids</taxon>
        <taxon>malvids</taxon>
        <taxon>Malvales</taxon>
        <taxon>Malvaceae</taxon>
        <taxon>Grewioideae</taxon>
        <taxon>Apeibeae</taxon>
        <taxon>Corchorus</taxon>
    </lineage>
</organism>
<dbReference type="GO" id="GO:0016020">
    <property type="term" value="C:membrane"/>
    <property type="evidence" value="ECO:0007669"/>
    <property type="project" value="UniProtKB-SubCell"/>
</dbReference>
<dbReference type="Proteomes" id="UP000187203">
    <property type="component" value="Unassembled WGS sequence"/>
</dbReference>
<dbReference type="InterPro" id="IPR001128">
    <property type="entry name" value="Cyt_P450"/>
</dbReference>
<evidence type="ECO:0000256" key="4">
    <source>
        <dbReference type="ARBA" id="ARBA00022617"/>
    </source>
</evidence>
<evidence type="ECO:0000256" key="5">
    <source>
        <dbReference type="ARBA" id="ARBA00022723"/>
    </source>
</evidence>
<dbReference type="GO" id="GO:0016705">
    <property type="term" value="F:oxidoreductase activity, acting on paired donors, with incorporation or reduction of molecular oxygen"/>
    <property type="evidence" value="ECO:0007669"/>
    <property type="project" value="InterPro"/>
</dbReference>
<comment type="caution">
    <text evidence="11">The sequence shown here is derived from an EMBL/GenBank/DDBJ whole genome shotgun (WGS) entry which is preliminary data.</text>
</comment>